<proteinExistence type="inferred from homology"/>
<dbReference type="SUPFAM" id="SSF56281">
    <property type="entry name" value="Metallo-hydrolase/oxidoreductase"/>
    <property type="match status" value="1"/>
</dbReference>
<sequence>MSAQNEGTMSTSTTGSAGSSGYVARPLVEGFPGKSSSHGAFGWSSLWLLDDGVRRVLIDAGQPAYIPLIHAGLERYGLTTDDVTDVLLTHMHWDHVSNFPMFANATTWVGERELRWAAEQPSGTPFLPDLHVQELLRRTDRVGRMTAGQEVLPGIHAIDSAGHTPHHLAFYLDRTDEKRVFAGDAVKNLYELASGRVDSTLDLDASAATIVAMRSLLTDTGASLVPGHDVELRWEDGEVHRRHAPRAAIGFFADASTGEEDRSIG</sequence>
<dbReference type="InterPro" id="IPR001279">
    <property type="entry name" value="Metallo-B-lactamas"/>
</dbReference>
<reference evidence="7" key="1">
    <citation type="submission" date="2023-02" db="EMBL/GenBank/DDBJ databases">
        <title>Genome sequence of Microbacterium liquefaciens B1075.</title>
        <authorList>
            <person name="Cao J."/>
            <person name="Li X."/>
        </authorList>
    </citation>
    <scope>NUCLEOTIDE SEQUENCE</scope>
    <source>
        <strain evidence="7">B1075</strain>
    </source>
</reference>
<evidence type="ECO:0000256" key="5">
    <source>
        <dbReference type="ARBA" id="ARBA00022833"/>
    </source>
</evidence>
<dbReference type="EMBL" id="CP118606">
    <property type="protein sequence ID" value="WEF21548.1"/>
    <property type="molecule type" value="Genomic_DNA"/>
</dbReference>
<name>A0AAJ6API5_MICMQ</name>
<evidence type="ECO:0000256" key="4">
    <source>
        <dbReference type="ARBA" id="ARBA00022801"/>
    </source>
</evidence>
<keyword evidence="5" id="KW-0862">Zinc</keyword>
<comment type="cofactor">
    <cofactor evidence="1">
        <name>Zn(2+)</name>
        <dbReference type="ChEBI" id="CHEBI:29105"/>
    </cofactor>
</comment>
<dbReference type="GeneID" id="87014308"/>
<evidence type="ECO:0000313" key="7">
    <source>
        <dbReference type="EMBL" id="WEF21548.1"/>
    </source>
</evidence>
<accession>A0AAJ6API5</accession>
<evidence type="ECO:0000259" key="6">
    <source>
        <dbReference type="SMART" id="SM00849"/>
    </source>
</evidence>
<organism evidence="7 8">
    <name type="scientific">Microbacterium maritypicum</name>
    <name type="common">Microbacterium liquefaciens</name>
    <dbReference type="NCBI Taxonomy" id="33918"/>
    <lineage>
        <taxon>Bacteria</taxon>
        <taxon>Bacillati</taxon>
        <taxon>Actinomycetota</taxon>
        <taxon>Actinomycetes</taxon>
        <taxon>Micrococcales</taxon>
        <taxon>Microbacteriaceae</taxon>
        <taxon>Microbacterium</taxon>
    </lineage>
</organism>
<dbReference type="GO" id="GO:0046872">
    <property type="term" value="F:metal ion binding"/>
    <property type="evidence" value="ECO:0007669"/>
    <property type="project" value="UniProtKB-KW"/>
</dbReference>
<evidence type="ECO:0000256" key="2">
    <source>
        <dbReference type="ARBA" id="ARBA00007749"/>
    </source>
</evidence>
<dbReference type="InterPro" id="IPR051013">
    <property type="entry name" value="MBL_superfamily_lactonases"/>
</dbReference>
<dbReference type="PANTHER" id="PTHR42978">
    <property type="entry name" value="QUORUM-QUENCHING LACTONASE YTNP-RELATED-RELATED"/>
    <property type="match status" value="1"/>
</dbReference>
<gene>
    <name evidence="7" type="ORF">PWF71_02425</name>
</gene>
<dbReference type="Gene3D" id="3.60.15.10">
    <property type="entry name" value="Ribonuclease Z/Hydroxyacylglutathione hydrolase-like"/>
    <property type="match status" value="1"/>
</dbReference>
<dbReference type="Pfam" id="PF00753">
    <property type="entry name" value="Lactamase_B"/>
    <property type="match status" value="1"/>
</dbReference>
<keyword evidence="3" id="KW-0479">Metal-binding</keyword>
<feature type="domain" description="Metallo-beta-lactamase" evidence="6">
    <location>
        <begin position="43"/>
        <end position="228"/>
    </location>
</feature>
<dbReference type="PANTHER" id="PTHR42978:SF2">
    <property type="entry name" value="102 KBASES UNSTABLE REGION: FROM 1 TO 119443"/>
    <property type="match status" value="1"/>
</dbReference>
<dbReference type="InterPro" id="IPR036866">
    <property type="entry name" value="RibonucZ/Hydroxyglut_hydro"/>
</dbReference>
<dbReference type="GO" id="GO:0016787">
    <property type="term" value="F:hydrolase activity"/>
    <property type="evidence" value="ECO:0007669"/>
    <property type="project" value="UniProtKB-KW"/>
</dbReference>
<evidence type="ECO:0000313" key="8">
    <source>
        <dbReference type="Proteomes" id="UP001214756"/>
    </source>
</evidence>
<evidence type="ECO:0000256" key="1">
    <source>
        <dbReference type="ARBA" id="ARBA00001947"/>
    </source>
</evidence>
<evidence type="ECO:0000256" key="3">
    <source>
        <dbReference type="ARBA" id="ARBA00022723"/>
    </source>
</evidence>
<dbReference type="SMART" id="SM00849">
    <property type="entry name" value="Lactamase_B"/>
    <property type="match status" value="1"/>
</dbReference>
<keyword evidence="4" id="KW-0378">Hydrolase</keyword>
<comment type="similarity">
    <text evidence="2">Belongs to the metallo-beta-lactamase superfamily.</text>
</comment>
<dbReference type="RefSeq" id="WP_255163586.1">
    <property type="nucleotide sequence ID" value="NZ_CBDRLE010000002.1"/>
</dbReference>
<dbReference type="AlphaFoldDB" id="A0AAJ6API5"/>
<dbReference type="Proteomes" id="UP001214756">
    <property type="component" value="Chromosome"/>
</dbReference>
<protein>
    <submittedName>
        <fullName evidence="7">MBL fold metallo-hydrolase</fullName>
    </submittedName>
</protein>